<organism evidence="6 7">
    <name type="scientific">Clonorchis sinensis</name>
    <name type="common">Chinese liver fluke</name>
    <dbReference type="NCBI Taxonomy" id="79923"/>
    <lineage>
        <taxon>Eukaryota</taxon>
        <taxon>Metazoa</taxon>
        <taxon>Spiralia</taxon>
        <taxon>Lophotrochozoa</taxon>
        <taxon>Platyhelminthes</taxon>
        <taxon>Trematoda</taxon>
        <taxon>Digenea</taxon>
        <taxon>Opisthorchiida</taxon>
        <taxon>Opisthorchiata</taxon>
        <taxon>Opisthorchiidae</taxon>
        <taxon>Clonorchis</taxon>
    </lineage>
</organism>
<accession>G7YC32</accession>
<evidence type="ECO:0000256" key="1">
    <source>
        <dbReference type="ARBA" id="ARBA00022729"/>
    </source>
</evidence>
<dbReference type="InterPro" id="IPR007110">
    <property type="entry name" value="Ig-like_dom"/>
</dbReference>
<gene>
    <name evidence="6" type="ORF">CLF_104673</name>
</gene>
<feature type="domain" description="Ig-like" evidence="5">
    <location>
        <begin position="1"/>
        <end position="69"/>
    </location>
</feature>
<name>G7YC32_CLOSI</name>
<evidence type="ECO:0000256" key="3">
    <source>
        <dbReference type="ARBA" id="ARBA00023157"/>
    </source>
</evidence>
<proteinExistence type="predicted"/>
<keyword evidence="7" id="KW-1185">Reference proteome</keyword>
<keyword evidence="4" id="KW-0393">Immunoglobulin domain</keyword>
<protein>
    <submittedName>
        <fullName evidence="6">Titin</fullName>
    </submittedName>
</protein>
<evidence type="ECO:0000313" key="7">
    <source>
        <dbReference type="Proteomes" id="UP000008909"/>
    </source>
</evidence>
<dbReference type="CDD" id="cd00096">
    <property type="entry name" value="Ig"/>
    <property type="match status" value="1"/>
</dbReference>
<dbReference type="InterPro" id="IPR051170">
    <property type="entry name" value="Neural/epithelial_adhesion"/>
</dbReference>
<keyword evidence="2" id="KW-0677">Repeat</keyword>
<dbReference type="PANTHER" id="PTHR12231:SF253">
    <property type="entry name" value="DPR-INTERACTING PROTEIN ETA, ISOFORM B-RELATED"/>
    <property type="match status" value="1"/>
</dbReference>
<dbReference type="Pfam" id="PF07679">
    <property type="entry name" value="I-set"/>
    <property type="match status" value="1"/>
</dbReference>
<dbReference type="AlphaFoldDB" id="G7YC32"/>
<reference key="2">
    <citation type="submission" date="2011-10" db="EMBL/GenBank/DDBJ databases">
        <title>The genome and transcriptome sequence of Clonorchis sinensis provide insights into the carcinogenic liver fluke.</title>
        <authorList>
            <person name="Wang X."/>
            <person name="Huang Y."/>
            <person name="Chen W."/>
            <person name="Liu H."/>
            <person name="Guo L."/>
            <person name="Chen Y."/>
            <person name="Luo F."/>
            <person name="Zhou W."/>
            <person name="Sun J."/>
            <person name="Mao Q."/>
            <person name="Liang P."/>
            <person name="Zhou C."/>
            <person name="Tian Y."/>
            <person name="Men J."/>
            <person name="Lv X."/>
            <person name="Huang L."/>
            <person name="Zhou J."/>
            <person name="Hu Y."/>
            <person name="Li R."/>
            <person name="Zhang F."/>
            <person name="Lei H."/>
            <person name="Li X."/>
            <person name="Hu X."/>
            <person name="Liang C."/>
            <person name="Xu J."/>
            <person name="Wu Z."/>
            <person name="Yu X."/>
        </authorList>
    </citation>
    <scope>NUCLEOTIDE SEQUENCE</scope>
    <source>
        <strain>Henan</strain>
    </source>
</reference>
<dbReference type="EMBL" id="DF143053">
    <property type="protein sequence ID" value="GAA50516.1"/>
    <property type="molecule type" value="Genomic_DNA"/>
</dbReference>
<dbReference type="InterPro" id="IPR013098">
    <property type="entry name" value="Ig_I-set"/>
</dbReference>
<dbReference type="InterPro" id="IPR036179">
    <property type="entry name" value="Ig-like_dom_sf"/>
</dbReference>
<keyword evidence="3" id="KW-1015">Disulfide bond</keyword>
<reference evidence="6" key="1">
    <citation type="journal article" date="2011" name="Genome Biol.">
        <title>The draft genome of the carcinogenic human liver fluke Clonorchis sinensis.</title>
        <authorList>
            <person name="Wang X."/>
            <person name="Chen W."/>
            <person name="Huang Y."/>
            <person name="Sun J."/>
            <person name="Men J."/>
            <person name="Liu H."/>
            <person name="Luo F."/>
            <person name="Guo L."/>
            <person name="Lv X."/>
            <person name="Deng C."/>
            <person name="Zhou C."/>
            <person name="Fan Y."/>
            <person name="Li X."/>
            <person name="Huang L."/>
            <person name="Hu Y."/>
            <person name="Liang C."/>
            <person name="Hu X."/>
            <person name="Xu J."/>
            <person name="Yu X."/>
        </authorList>
    </citation>
    <scope>NUCLEOTIDE SEQUENCE [LARGE SCALE GENOMIC DNA]</scope>
    <source>
        <strain evidence="6">Henan</strain>
    </source>
</reference>
<dbReference type="PROSITE" id="PS50835">
    <property type="entry name" value="IG_LIKE"/>
    <property type="match status" value="1"/>
</dbReference>
<dbReference type="SUPFAM" id="SSF48726">
    <property type="entry name" value="Immunoglobulin"/>
    <property type="match status" value="1"/>
</dbReference>
<evidence type="ECO:0000256" key="4">
    <source>
        <dbReference type="ARBA" id="ARBA00023319"/>
    </source>
</evidence>
<dbReference type="PANTHER" id="PTHR12231">
    <property type="entry name" value="CTX-RELATED TYPE I TRANSMEMBRANE PROTEIN"/>
    <property type="match status" value="1"/>
</dbReference>
<keyword evidence="1" id="KW-0732">Signal</keyword>
<dbReference type="SMART" id="SM00408">
    <property type="entry name" value="IGc2"/>
    <property type="match status" value="1"/>
</dbReference>
<dbReference type="Gene3D" id="2.60.40.10">
    <property type="entry name" value="Immunoglobulins"/>
    <property type="match status" value="1"/>
</dbReference>
<dbReference type="InterPro" id="IPR003598">
    <property type="entry name" value="Ig_sub2"/>
</dbReference>
<evidence type="ECO:0000259" key="5">
    <source>
        <dbReference type="PROSITE" id="PS50835"/>
    </source>
</evidence>
<sequence>MLNLKCRVQGERDPDIRWYKDGQLINPERHPNVEISSGVKRSQLRVRNVQLSDSGNYSCIGSSENAELSRWVYVTAYSPCPLNVCNSGKCLMINNQPVCRCASLSLIGTVTCESPHTRQRRAECWLGSVCCGRAFRGQSYGSDWLCDHTEFTAELVKACSPDGCPPTHSGPRCLHENLPEPSSAAPMILVTPSQEATIGEEDFILDQSHIGANIRMKSAPEGTDKCQLPEFQHSSGKLCSSVDYNRRILSA</sequence>
<evidence type="ECO:0000313" key="6">
    <source>
        <dbReference type="EMBL" id="GAA50516.1"/>
    </source>
</evidence>
<dbReference type="InterPro" id="IPR013783">
    <property type="entry name" value="Ig-like_fold"/>
</dbReference>
<dbReference type="Proteomes" id="UP000008909">
    <property type="component" value="Unassembled WGS sequence"/>
</dbReference>
<evidence type="ECO:0000256" key="2">
    <source>
        <dbReference type="ARBA" id="ARBA00022737"/>
    </source>
</evidence>